<gene>
    <name evidence="4" type="ORF">Rrhod_0318</name>
</gene>
<proteinExistence type="inferred from homology"/>
<keyword evidence="5" id="KW-1185">Reference proteome</keyword>
<dbReference type="InterPro" id="IPR050922">
    <property type="entry name" value="LytR/CpsA/Psr_CW_biosynth"/>
</dbReference>
<dbReference type="PATRIC" id="fig|1273125.3.peg.315"/>
<evidence type="ECO:0000256" key="2">
    <source>
        <dbReference type="SAM" id="MobiDB-lite"/>
    </source>
</evidence>
<comment type="caution">
    <text evidence="4">The sequence shown here is derived from an EMBL/GenBank/DDBJ whole genome shotgun (WGS) entry which is preliminary data.</text>
</comment>
<sequence length="300" mass="31684">MVLALAGFTVYLDRSMTRIDALAPYEGRIGDTPGTNWLLVGSDSRTGMSPEEEQALATGGDTGPSRTDTIMLIHVPRGSGPTTMVSLPRDSYVPIPGYGREKLNAAFAFGGPQLLTETVETVTGVRIDHYAEIGFGGFAGMVDAVGGVEMCLDQPIADPLAGIDLQAGCQTLDGAQALGFVRTRATAMADVDRMRNQRAFMSAMLSEATSPATFLNPFRALPLASGVADSLTVDSGDHLWHLARLAWALRGDVVTTTVPVAGFENTNVGNVVMWDTSRASEFFDAIASGRPVPEGLLTEG</sequence>
<dbReference type="NCBIfam" id="TIGR00350">
    <property type="entry name" value="lytR_cpsA_psr"/>
    <property type="match status" value="1"/>
</dbReference>
<dbReference type="EMBL" id="APMY01000007">
    <property type="protein sequence ID" value="EOM78308.1"/>
    <property type="molecule type" value="Genomic_DNA"/>
</dbReference>
<evidence type="ECO:0000313" key="4">
    <source>
        <dbReference type="EMBL" id="EOM78308.1"/>
    </source>
</evidence>
<evidence type="ECO:0000256" key="1">
    <source>
        <dbReference type="ARBA" id="ARBA00006068"/>
    </source>
</evidence>
<dbReference type="AlphaFoldDB" id="R7WSU0"/>
<accession>R7WSU0</accession>
<dbReference type="eggNOG" id="COG1316">
    <property type="taxonomic scope" value="Bacteria"/>
</dbReference>
<dbReference type="InterPro" id="IPR004474">
    <property type="entry name" value="LytR_CpsA_psr"/>
</dbReference>
<dbReference type="Pfam" id="PF03816">
    <property type="entry name" value="LytR_cpsA_psr"/>
    <property type="match status" value="1"/>
</dbReference>
<dbReference type="Gene3D" id="3.40.630.190">
    <property type="entry name" value="LCP protein"/>
    <property type="match status" value="1"/>
</dbReference>
<protein>
    <submittedName>
        <fullName evidence="4">LytR family transcriptional regulator</fullName>
    </submittedName>
</protein>
<reference evidence="4 5" key="1">
    <citation type="journal article" date="2013" name="Genome Announc.">
        <title>Draft Genome Sequence of Rhodococcus rhodnii Strain LMG5362, a Symbiont of Rhodnius prolixus (Hemiptera, Reduviidae, Triatominae), the Principle Vector of Trypanosoma cruzi.</title>
        <authorList>
            <person name="Pachebat J.A."/>
            <person name="van Keulen G."/>
            <person name="Whitten M.M."/>
            <person name="Girdwood S."/>
            <person name="Del Sol R."/>
            <person name="Dyson P.J."/>
            <person name="Facey P.D."/>
        </authorList>
    </citation>
    <scope>NUCLEOTIDE SEQUENCE [LARGE SCALE GENOMIC DNA]</scope>
    <source>
        <strain evidence="4 5">LMG 5362</strain>
    </source>
</reference>
<dbReference type="OrthoDB" id="9782542at2"/>
<dbReference type="PANTHER" id="PTHR33392">
    <property type="entry name" value="POLYISOPRENYL-TEICHOIC ACID--PEPTIDOGLYCAN TEICHOIC ACID TRANSFERASE TAGU"/>
    <property type="match status" value="1"/>
</dbReference>
<evidence type="ECO:0000259" key="3">
    <source>
        <dbReference type="Pfam" id="PF03816"/>
    </source>
</evidence>
<name>R7WSU0_9NOCA</name>
<feature type="region of interest" description="Disordered" evidence="2">
    <location>
        <begin position="44"/>
        <end position="63"/>
    </location>
</feature>
<dbReference type="PANTHER" id="PTHR33392:SF6">
    <property type="entry name" value="POLYISOPRENYL-TEICHOIC ACID--PEPTIDOGLYCAN TEICHOIC ACID TRANSFERASE TAGU"/>
    <property type="match status" value="1"/>
</dbReference>
<feature type="domain" description="Cell envelope-related transcriptional attenuator" evidence="3">
    <location>
        <begin position="66"/>
        <end position="208"/>
    </location>
</feature>
<evidence type="ECO:0000313" key="5">
    <source>
        <dbReference type="Proteomes" id="UP000013525"/>
    </source>
</evidence>
<organism evidence="4 5">
    <name type="scientific">Rhodococcus rhodnii LMG 5362</name>
    <dbReference type="NCBI Taxonomy" id="1273125"/>
    <lineage>
        <taxon>Bacteria</taxon>
        <taxon>Bacillati</taxon>
        <taxon>Actinomycetota</taxon>
        <taxon>Actinomycetes</taxon>
        <taxon>Mycobacteriales</taxon>
        <taxon>Nocardiaceae</taxon>
        <taxon>Rhodococcus</taxon>
    </lineage>
</organism>
<dbReference type="Proteomes" id="UP000013525">
    <property type="component" value="Unassembled WGS sequence"/>
</dbReference>
<comment type="similarity">
    <text evidence="1">Belongs to the LytR/CpsA/Psr (LCP) family.</text>
</comment>